<protein>
    <submittedName>
        <fullName evidence="1">RidA family protein</fullName>
    </submittedName>
</protein>
<evidence type="ECO:0000313" key="2">
    <source>
        <dbReference type="Proteomes" id="UP000265540"/>
    </source>
</evidence>
<evidence type="ECO:0000313" key="1">
    <source>
        <dbReference type="EMBL" id="RJR26986.1"/>
    </source>
</evidence>
<dbReference type="PANTHER" id="PTHR43857">
    <property type="entry name" value="BLR7761 PROTEIN"/>
    <property type="match status" value="1"/>
</dbReference>
<reference evidence="1 2" key="1">
    <citation type="journal article" date="2017" name="ISME J.">
        <title>Energy and carbon metabolisms in a deep terrestrial subsurface fluid microbial community.</title>
        <authorList>
            <person name="Momper L."/>
            <person name="Jungbluth S.P."/>
            <person name="Lee M.D."/>
            <person name="Amend J.P."/>
        </authorList>
    </citation>
    <scope>NUCLEOTIDE SEQUENCE [LARGE SCALE GENOMIC DNA]</scope>
    <source>
        <strain evidence="1">SURF_46</strain>
    </source>
</reference>
<dbReference type="InterPro" id="IPR006175">
    <property type="entry name" value="YjgF/YER057c/UK114"/>
</dbReference>
<dbReference type="Proteomes" id="UP000265540">
    <property type="component" value="Unassembled WGS sequence"/>
</dbReference>
<dbReference type="AlphaFoldDB" id="A0A3A4ZKA9"/>
<comment type="caution">
    <text evidence="1">The sequence shown here is derived from an EMBL/GenBank/DDBJ whole genome shotgun (WGS) entry which is preliminary data.</text>
</comment>
<sequence>MNKKQLCPEFFAHKKRGAYSYGISVDLGNQEMIFLTGLAALDEWGNPVFPGNYSKQTEYIFSRIEDLLAEADATIYDIIRVVIYITDINRFDDVAKIRNKYLWDVKPVSTLVEVSGIVKEGCNVEIEVTAIKDKSDTKLV</sequence>
<proteinExistence type="predicted"/>
<accession>A0A3A4ZKA9</accession>
<dbReference type="PANTHER" id="PTHR43857:SF1">
    <property type="entry name" value="YJGH FAMILY PROTEIN"/>
    <property type="match status" value="1"/>
</dbReference>
<dbReference type="EMBL" id="QZJF01000017">
    <property type="protein sequence ID" value="RJR26986.1"/>
    <property type="molecule type" value="Genomic_DNA"/>
</dbReference>
<dbReference type="Gene3D" id="3.30.1330.40">
    <property type="entry name" value="RutC-like"/>
    <property type="match status" value="1"/>
</dbReference>
<dbReference type="InterPro" id="IPR035959">
    <property type="entry name" value="RutC-like_sf"/>
</dbReference>
<name>A0A3A4ZKA9_UNCKA</name>
<organism evidence="1 2">
    <name type="scientific">candidate division WWE3 bacterium</name>
    <dbReference type="NCBI Taxonomy" id="2053526"/>
    <lineage>
        <taxon>Bacteria</taxon>
        <taxon>Katanobacteria</taxon>
    </lineage>
</organism>
<dbReference type="SUPFAM" id="SSF55298">
    <property type="entry name" value="YjgF-like"/>
    <property type="match status" value="1"/>
</dbReference>
<dbReference type="Pfam" id="PF01042">
    <property type="entry name" value="Ribonuc_L-PSP"/>
    <property type="match status" value="1"/>
</dbReference>
<gene>
    <name evidence="1" type="ORF">C4561_04390</name>
</gene>